<feature type="compositionally biased region" description="Polar residues" evidence="1">
    <location>
        <begin position="66"/>
        <end position="75"/>
    </location>
</feature>
<feature type="compositionally biased region" description="Polar residues" evidence="1">
    <location>
        <begin position="165"/>
        <end position="178"/>
    </location>
</feature>
<comment type="caution">
    <text evidence="2">The sequence shown here is derived from an EMBL/GenBank/DDBJ whole genome shotgun (WGS) entry which is preliminary data.</text>
</comment>
<accession>A0A6A5GC38</accession>
<organism evidence="2 3">
    <name type="scientific">Caenorhabditis remanei</name>
    <name type="common">Caenorhabditis vulgaris</name>
    <dbReference type="NCBI Taxonomy" id="31234"/>
    <lineage>
        <taxon>Eukaryota</taxon>
        <taxon>Metazoa</taxon>
        <taxon>Ecdysozoa</taxon>
        <taxon>Nematoda</taxon>
        <taxon>Chromadorea</taxon>
        <taxon>Rhabditida</taxon>
        <taxon>Rhabditina</taxon>
        <taxon>Rhabditomorpha</taxon>
        <taxon>Rhabditoidea</taxon>
        <taxon>Rhabditidae</taxon>
        <taxon>Peloderinae</taxon>
        <taxon>Caenorhabditis</taxon>
    </lineage>
</organism>
<dbReference type="RefSeq" id="XP_053581675.1">
    <property type="nucleotide sequence ID" value="XM_053732762.1"/>
</dbReference>
<gene>
    <name evidence="2" type="ORF">GCK72_018835</name>
</gene>
<evidence type="ECO:0000313" key="3">
    <source>
        <dbReference type="Proteomes" id="UP000483820"/>
    </source>
</evidence>
<feature type="region of interest" description="Disordered" evidence="1">
    <location>
        <begin position="1"/>
        <end position="132"/>
    </location>
</feature>
<evidence type="ECO:0000313" key="2">
    <source>
        <dbReference type="EMBL" id="KAF1752281.1"/>
    </source>
</evidence>
<name>A0A6A5GC38_CAERE</name>
<dbReference type="Proteomes" id="UP000483820">
    <property type="component" value="Chromosome V"/>
</dbReference>
<dbReference type="KEGG" id="crq:GCK72_018835"/>
<proteinExistence type="predicted"/>
<feature type="compositionally biased region" description="Polar residues" evidence="1">
    <location>
        <begin position="306"/>
        <end position="315"/>
    </location>
</feature>
<feature type="compositionally biased region" description="Basic and acidic residues" evidence="1">
    <location>
        <begin position="151"/>
        <end position="164"/>
    </location>
</feature>
<dbReference type="GeneID" id="9825106"/>
<dbReference type="CTD" id="9825106"/>
<reference evidence="2 3" key="1">
    <citation type="submission" date="2019-12" db="EMBL/GenBank/DDBJ databases">
        <title>Chromosome-level assembly of the Caenorhabditis remanei genome.</title>
        <authorList>
            <person name="Teterina A.A."/>
            <person name="Willis J.H."/>
            <person name="Phillips P.C."/>
        </authorList>
    </citation>
    <scope>NUCLEOTIDE SEQUENCE [LARGE SCALE GENOMIC DNA]</scope>
    <source>
        <strain evidence="2 3">PX506</strain>
        <tissue evidence="2">Whole organism</tissue>
    </source>
</reference>
<feature type="compositionally biased region" description="Basic and acidic residues" evidence="1">
    <location>
        <begin position="392"/>
        <end position="406"/>
    </location>
</feature>
<sequence length="512" mass="56378">MSSSTCTGPFCSIKMKEDEKKRKVEEEQTKKEEKSKADNEQYLKEAEERNREREKQDRRKDEPITGVSSSAFSEVSNEEVMDSIAASNYQGTTDEVKEQSNENKQSNSSTPSTPPVIVLGLSTLPEEPPFNLPQLSAAKAAKIDALNLAAKRQEAENSKRERSSEWSTELGSGHSSVDLQDPESNKTDEQSIIFVQPTAQSTDENEDEEQRQQPDPIDLNAAPFVPPTPPPAESAQPGAEPVTGHVVPSHWLISVSHGKSLPGTSFNIRKKPQPEVESLTPPPATRRFSNQINELSHLRGPPLQTFGDQPESSTLPIDLRKSSGNDKLGSSNEMKAPIPRETTPPTPPTTREQTKPLGESSSSNQPGSSKNQSESSSQSASQAESKNQSKPKRIEPKIIEVKPYERRKPRVVQPIILPETRPVDPVEPENTIPAETENPINDQRENPVEALPENPQNENNGVNYVHEEINGRARNATPNTVGTPASNDISETEHSRSYCDPRGLQCSKCSIQ</sequence>
<feature type="compositionally biased region" description="Low complexity" evidence="1">
    <location>
        <begin position="360"/>
        <end position="388"/>
    </location>
</feature>
<feature type="compositionally biased region" description="Basic and acidic residues" evidence="1">
    <location>
        <begin position="14"/>
        <end position="63"/>
    </location>
</feature>
<feature type="region of interest" description="Disordered" evidence="1">
    <location>
        <begin position="151"/>
        <end position="502"/>
    </location>
</feature>
<protein>
    <submittedName>
        <fullName evidence="2">Uncharacterized protein</fullName>
    </submittedName>
</protein>
<dbReference type="AlphaFoldDB" id="A0A6A5GC38"/>
<dbReference type="EMBL" id="WUAV01000005">
    <property type="protein sequence ID" value="KAF1752281.1"/>
    <property type="molecule type" value="Genomic_DNA"/>
</dbReference>
<evidence type="ECO:0000256" key="1">
    <source>
        <dbReference type="SAM" id="MobiDB-lite"/>
    </source>
</evidence>
<feature type="compositionally biased region" description="Polar residues" evidence="1">
    <location>
        <begin position="476"/>
        <end position="489"/>
    </location>
</feature>